<keyword evidence="2" id="KW-1185">Reference proteome</keyword>
<reference evidence="1" key="1">
    <citation type="submission" date="2021-02" db="EMBL/GenBank/DDBJ databases">
        <authorList>
            <person name="Dougan E. K."/>
            <person name="Rhodes N."/>
            <person name="Thang M."/>
            <person name="Chan C."/>
        </authorList>
    </citation>
    <scope>NUCLEOTIDE SEQUENCE</scope>
</reference>
<name>A0A812TEW0_9DINO</name>
<evidence type="ECO:0000313" key="2">
    <source>
        <dbReference type="Proteomes" id="UP000604046"/>
    </source>
</evidence>
<sequence>MRVGLSCDRQVLLHAAGNSSLEASHGFTGQRSAFTTTSFRWVESFMDVWECAVRREALCDHGPLTPQQLQAAPSTRALRGYPTPAFNSAIVEARLKGEGRSPKALLSLASFWFWRRSGNVWTCDSEAIMYMLKQLQRSPDKAAESGFCE</sequence>
<evidence type="ECO:0000313" key="1">
    <source>
        <dbReference type="EMBL" id="CAE7522586.1"/>
    </source>
</evidence>
<comment type="caution">
    <text evidence="1">The sequence shown here is derived from an EMBL/GenBank/DDBJ whole genome shotgun (WGS) entry which is preliminary data.</text>
</comment>
<dbReference type="Proteomes" id="UP000604046">
    <property type="component" value="Unassembled WGS sequence"/>
</dbReference>
<proteinExistence type="predicted"/>
<dbReference type="EMBL" id="CAJNDS010002549">
    <property type="protein sequence ID" value="CAE7522586.1"/>
    <property type="molecule type" value="Genomic_DNA"/>
</dbReference>
<accession>A0A812TEW0</accession>
<organism evidence="1 2">
    <name type="scientific">Symbiodinium natans</name>
    <dbReference type="NCBI Taxonomy" id="878477"/>
    <lineage>
        <taxon>Eukaryota</taxon>
        <taxon>Sar</taxon>
        <taxon>Alveolata</taxon>
        <taxon>Dinophyceae</taxon>
        <taxon>Suessiales</taxon>
        <taxon>Symbiodiniaceae</taxon>
        <taxon>Symbiodinium</taxon>
    </lineage>
</organism>
<protein>
    <submittedName>
        <fullName evidence="1">Uncharacterized protein</fullName>
    </submittedName>
</protein>
<gene>
    <name evidence="1" type="ORF">SNAT2548_LOCUS29249</name>
</gene>
<dbReference type="AlphaFoldDB" id="A0A812TEW0"/>